<sequence>MQTRNLSIDFGGVFYAGYNYENLPLGAALLVAMSQIDQAADVSRATVINDPLRALEHQRAADEARAFQQAGYAGETPAYVKAWADAAGLEPQAAADSILAEAEAWNQALLGLRTLRLKGKQDVLRATSHAEAEAITDATIAAIKESVQGAGIDV</sequence>
<organism evidence="1 2">
    <name type="scientific">Pseudomonas monteilii</name>
    <dbReference type="NCBI Taxonomy" id="76759"/>
    <lineage>
        <taxon>Bacteria</taxon>
        <taxon>Pseudomonadati</taxon>
        <taxon>Pseudomonadota</taxon>
        <taxon>Gammaproteobacteria</taxon>
        <taxon>Pseudomonadales</taxon>
        <taxon>Pseudomonadaceae</taxon>
        <taxon>Pseudomonas</taxon>
    </lineage>
</organism>
<protein>
    <recommendedName>
        <fullName evidence="3">Phage tail protein</fullName>
    </recommendedName>
</protein>
<dbReference type="Proteomes" id="UP000265875">
    <property type="component" value="Unassembled WGS sequence"/>
</dbReference>
<gene>
    <name evidence="1" type="ORF">D0894_05945</name>
</gene>
<evidence type="ECO:0000313" key="1">
    <source>
        <dbReference type="EMBL" id="RII79126.1"/>
    </source>
</evidence>
<dbReference type="EMBL" id="QWLL01000012">
    <property type="protein sequence ID" value="RII79126.1"/>
    <property type="molecule type" value="Genomic_DNA"/>
</dbReference>
<name>A0A399MEH8_9PSED</name>
<dbReference type="RefSeq" id="WP_119369081.1">
    <property type="nucleotide sequence ID" value="NZ_QWLL01000012.1"/>
</dbReference>
<accession>A0A399MEH8</accession>
<reference evidence="1 2" key="1">
    <citation type="submission" date="2018-08" db="EMBL/GenBank/DDBJ databases">
        <title>Draft genome sequence of the cyanotroph, Pseudomonas monteilii BCN3.</title>
        <authorList>
            <person name="Jones L.B."/>
            <person name="Kunz D.A."/>
        </authorList>
    </citation>
    <scope>NUCLEOTIDE SEQUENCE [LARGE SCALE GENOMIC DNA]</scope>
    <source>
        <strain evidence="1 2">BCN3</strain>
    </source>
</reference>
<evidence type="ECO:0000313" key="2">
    <source>
        <dbReference type="Proteomes" id="UP000265875"/>
    </source>
</evidence>
<proteinExistence type="predicted"/>
<evidence type="ECO:0008006" key="3">
    <source>
        <dbReference type="Google" id="ProtNLM"/>
    </source>
</evidence>
<dbReference type="AlphaFoldDB" id="A0A399MEH8"/>
<comment type="caution">
    <text evidence="1">The sequence shown here is derived from an EMBL/GenBank/DDBJ whole genome shotgun (WGS) entry which is preliminary data.</text>
</comment>